<dbReference type="PANTHER" id="PTHR47482">
    <property type="entry name" value="OS11G0632001 PROTEIN"/>
    <property type="match status" value="1"/>
</dbReference>
<dbReference type="EnsemblPlants" id="AET2Gv21166400.1">
    <property type="protein sequence ID" value="AET2Gv21166400.1"/>
    <property type="gene ID" value="AET2Gv21166400"/>
</dbReference>
<reference evidence="1" key="3">
    <citation type="journal article" date="2017" name="Nature">
        <title>Genome sequence of the progenitor of the wheat D genome Aegilops tauschii.</title>
        <authorList>
            <person name="Luo M.C."/>
            <person name="Gu Y.Q."/>
            <person name="Puiu D."/>
            <person name="Wang H."/>
            <person name="Twardziok S.O."/>
            <person name="Deal K.R."/>
            <person name="Huo N."/>
            <person name="Zhu T."/>
            <person name="Wang L."/>
            <person name="Wang Y."/>
            <person name="McGuire P.E."/>
            <person name="Liu S."/>
            <person name="Long H."/>
            <person name="Ramasamy R.K."/>
            <person name="Rodriguez J.C."/>
            <person name="Van S.L."/>
            <person name="Yuan L."/>
            <person name="Wang Z."/>
            <person name="Xia Z."/>
            <person name="Xiao L."/>
            <person name="Anderson O.D."/>
            <person name="Ouyang S."/>
            <person name="Liang Y."/>
            <person name="Zimin A.V."/>
            <person name="Pertea G."/>
            <person name="Qi P."/>
            <person name="Bennetzen J.L."/>
            <person name="Dai X."/>
            <person name="Dawson M.W."/>
            <person name="Muller H.G."/>
            <person name="Kugler K."/>
            <person name="Rivarola-Duarte L."/>
            <person name="Spannagl M."/>
            <person name="Mayer K.F.X."/>
            <person name="Lu F.H."/>
            <person name="Bevan M.W."/>
            <person name="Leroy P."/>
            <person name="Li P."/>
            <person name="You F.M."/>
            <person name="Sun Q."/>
            <person name="Liu Z."/>
            <person name="Lyons E."/>
            <person name="Wicker T."/>
            <person name="Salzberg S.L."/>
            <person name="Devos K.M."/>
            <person name="Dvorak J."/>
        </authorList>
    </citation>
    <scope>NUCLEOTIDE SEQUENCE [LARGE SCALE GENOMIC DNA]</scope>
    <source>
        <strain evidence="1">cv. AL8/78</strain>
    </source>
</reference>
<dbReference type="Proteomes" id="UP000015105">
    <property type="component" value="Chromosome 2D"/>
</dbReference>
<evidence type="ECO:0000313" key="1">
    <source>
        <dbReference type="EnsemblPlants" id="AET2Gv21166400.1"/>
    </source>
</evidence>
<dbReference type="PANTHER" id="PTHR47482:SF24">
    <property type="entry name" value="PROTEIN FAR1-RELATED SEQUENCE"/>
    <property type="match status" value="1"/>
</dbReference>
<accession>A0A453DAU6</accession>
<sequence>MVVKLIDGRWEVIYFVGEHNHPLVDKPSLTKYLRSHQGIPPEEKSFLTHLHNCNLTTGCMMHIMLDFYGIELIVPYGTKHITNLKTVLNKDATREGDMIETVAYFKDQQ</sequence>
<proteinExistence type="predicted"/>
<reference evidence="1" key="5">
    <citation type="journal article" date="2021" name="G3 (Bethesda)">
        <title>Aegilops tauschii genome assembly Aet v5.0 features greater sequence contiguity and improved annotation.</title>
        <authorList>
            <person name="Wang L."/>
            <person name="Zhu T."/>
            <person name="Rodriguez J.C."/>
            <person name="Deal K.R."/>
            <person name="Dubcovsky J."/>
            <person name="McGuire P.E."/>
            <person name="Lux T."/>
            <person name="Spannagl M."/>
            <person name="Mayer K.F.X."/>
            <person name="Baldrich P."/>
            <person name="Meyers B.C."/>
            <person name="Huo N."/>
            <person name="Gu Y.Q."/>
            <person name="Zhou H."/>
            <person name="Devos K.M."/>
            <person name="Bennetzen J.L."/>
            <person name="Unver T."/>
            <person name="Budak H."/>
            <person name="Gulick P.J."/>
            <person name="Galiba G."/>
            <person name="Kalapos B."/>
            <person name="Nelson D.R."/>
            <person name="Li P."/>
            <person name="You F.M."/>
            <person name="Luo M.C."/>
            <person name="Dvorak J."/>
        </authorList>
    </citation>
    <scope>NUCLEOTIDE SEQUENCE [LARGE SCALE GENOMIC DNA]</scope>
    <source>
        <strain evidence="1">cv. AL8/78</strain>
    </source>
</reference>
<dbReference type="AlphaFoldDB" id="A0A453DAU6"/>
<keyword evidence="2" id="KW-1185">Reference proteome</keyword>
<reference evidence="2" key="1">
    <citation type="journal article" date="2014" name="Science">
        <title>Ancient hybridizations among the ancestral genomes of bread wheat.</title>
        <authorList>
            <consortium name="International Wheat Genome Sequencing Consortium,"/>
            <person name="Marcussen T."/>
            <person name="Sandve S.R."/>
            <person name="Heier L."/>
            <person name="Spannagl M."/>
            <person name="Pfeifer M."/>
            <person name="Jakobsen K.S."/>
            <person name="Wulff B.B."/>
            <person name="Steuernagel B."/>
            <person name="Mayer K.F."/>
            <person name="Olsen O.A."/>
        </authorList>
    </citation>
    <scope>NUCLEOTIDE SEQUENCE [LARGE SCALE GENOMIC DNA]</scope>
    <source>
        <strain evidence="2">cv. AL8/78</strain>
    </source>
</reference>
<reference evidence="1" key="4">
    <citation type="submission" date="2019-03" db="UniProtKB">
        <authorList>
            <consortium name="EnsemblPlants"/>
        </authorList>
    </citation>
    <scope>IDENTIFICATION</scope>
</reference>
<evidence type="ECO:0008006" key="3">
    <source>
        <dbReference type="Google" id="ProtNLM"/>
    </source>
</evidence>
<organism evidence="1 2">
    <name type="scientific">Aegilops tauschii subsp. strangulata</name>
    <name type="common">Goatgrass</name>
    <dbReference type="NCBI Taxonomy" id="200361"/>
    <lineage>
        <taxon>Eukaryota</taxon>
        <taxon>Viridiplantae</taxon>
        <taxon>Streptophyta</taxon>
        <taxon>Embryophyta</taxon>
        <taxon>Tracheophyta</taxon>
        <taxon>Spermatophyta</taxon>
        <taxon>Magnoliopsida</taxon>
        <taxon>Liliopsida</taxon>
        <taxon>Poales</taxon>
        <taxon>Poaceae</taxon>
        <taxon>BOP clade</taxon>
        <taxon>Pooideae</taxon>
        <taxon>Triticodae</taxon>
        <taxon>Triticeae</taxon>
        <taxon>Triticinae</taxon>
        <taxon>Aegilops</taxon>
    </lineage>
</organism>
<name>A0A453DAU6_AEGTS</name>
<dbReference type="Gramene" id="AET2Gv21166400.1">
    <property type="protein sequence ID" value="AET2Gv21166400.1"/>
    <property type="gene ID" value="AET2Gv21166400"/>
</dbReference>
<reference evidence="2" key="2">
    <citation type="journal article" date="2017" name="Nat. Plants">
        <title>The Aegilops tauschii genome reveals multiple impacts of transposons.</title>
        <authorList>
            <person name="Zhao G."/>
            <person name="Zou C."/>
            <person name="Li K."/>
            <person name="Wang K."/>
            <person name="Li T."/>
            <person name="Gao L."/>
            <person name="Zhang X."/>
            <person name="Wang H."/>
            <person name="Yang Z."/>
            <person name="Liu X."/>
            <person name="Jiang W."/>
            <person name="Mao L."/>
            <person name="Kong X."/>
            <person name="Jiao Y."/>
            <person name="Jia J."/>
        </authorList>
    </citation>
    <scope>NUCLEOTIDE SEQUENCE [LARGE SCALE GENOMIC DNA]</scope>
    <source>
        <strain evidence="2">cv. AL8/78</strain>
    </source>
</reference>
<protein>
    <recommendedName>
        <fullName evidence="3">Protein FAR1-RELATED SEQUENCE</fullName>
    </recommendedName>
</protein>
<evidence type="ECO:0000313" key="2">
    <source>
        <dbReference type="Proteomes" id="UP000015105"/>
    </source>
</evidence>